<evidence type="ECO:0000313" key="2">
    <source>
        <dbReference type="EMBL" id="QUX26521.1"/>
    </source>
</evidence>
<feature type="compositionally biased region" description="Basic and acidic residues" evidence="1">
    <location>
        <begin position="54"/>
        <end position="68"/>
    </location>
</feature>
<proteinExistence type="predicted"/>
<keyword evidence="3" id="KW-1185">Reference proteome</keyword>
<evidence type="ECO:0000256" key="1">
    <source>
        <dbReference type="SAM" id="MobiDB-lite"/>
    </source>
</evidence>
<gene>
    <name evidence="2" type="ORF">KGD84_33015</name>
</gene>
<reference evidence="3" key="1">
    <citation type="submission" date="2021-05" db="EMBL/GenBank/DDBJ databases">
        <title>Direct Submission.</title>
        <authorList>
            <person name="Li K."/>
            <person name="Gao J."/>
        </authorList>
    </citation>
    <scope>NUCLEOTIDE SEQUENCE [LARGE SCALE GENOMIC DNA]</scope>
    <source>
        <strain evidence="3">Mg02</strain>
        <plasmid evidence="3">unnamed4</plasmid>
    </source>
</reference>
<keyword evidence="2" id="KW-0614">Plasmid</keyword>
<dbReference type="EMBL" id="CP074136">
    <property type="protein sequence ID" value="QUX26521.1"/>
    <property type="molecule type" value="Genomic_DNA"/>
</dbReference>
<evidence type="ECO:0000313" key="3">
    <source>
        <dbReference type="Proteomes" id="UP000676079"/>
    </source>
</evidence>
<protein>
    <submittedName>
        <fullName evidence="2">Uncharacterized protein</fullName>
    </submittedName>
</protein>
<name>A0A975KSV6_9ACTN</name>
<feature type="region of interest" description="Disordered" evidence="1">
    <location>
        <begin position="49"/>
        <end position="68"/>
    </location>
</feature>
<dbReference type="Proteomes" id="UP000676079">
    <property type="component" value="Plasmid unnamed4"/>
</dbReference>
<sequence length="68" mass="7238">MTPPEPDQVPDDLGGLIIQGMHNHAAETRRTIAAVLGNARAAQERLNRTLAAQEKPDGDESKDPPAAL</sequence>
<accession>A0A975KSV6</accession>
<dbReference type="RefSeq" id="WP_220566100.1">
    <property type="nucleotide sequence ID" value="NZ_CP074136.1"/>
</dbReference>
<geneLocation type="plasmid" evidence="2 3">
    <name>unnamed4</name>
</geneLocation>
<organism evidence="2 3">
    <name type="scientific">Nocardiopsis changdeensis</name>
    <dbReference type="NCBI Taxonomy" id="2831969"/>
    <lineage>
        <taxon>Bacteria</taxon>
        <taxon>Bacillati</taxon>
        <taxon>Actinomycetota</taxon>
        <taxon>Actinomycetes</taxon>
        <taxon>Streptosporangiales</taxon>
        <taxon>Nocardiopsidaceae</taxon>
        <taxon>Nocardiopsis</taxon>
    </lineage>
</organism>